<organism evidence="2 3">
    <name type="scientific">Oedothorax gibbosus</name>
    <dbReference type="NCBI Taxonomy" id="931172"/>
    <lineage>
        <taxon>Eukaryota</taxon>
        <taxon>Metazoa</taxon>
        <taxon>Ecdysozoa</taxon>
        <taxon>Arthropoda</taxon>
        <taxon>Chelicerata</taxon>
        <taxon>Arachnida</taxon>
        <taxon>Araneae</taxon>
        <taxon>Araneomorphae</taxon>
        <taxon>Entelegynae</taxon>
        <taxon>Araneoidea</taxon>
        <taxon>Linyphiidae</taxon>
        <taxon>Erigoninae</taxon>
        <taxon>Oedothorax</taxon>
    </lineage>
</organism>
<dbReference type="EMBL" id="JAFNEN010003530">
    <property type="protein sequence ID" value="KAG8171805.1"/>
    <property type="molecule type" value="Genomic_DNA"/>
</dbReference>
<proteinExistence type="predicted"/>
<feature type="compositionally biased region" description="Low complexity" evidence="1">
    <location>
        <begin position="58"/>
        <end position="67"/>
    </location>
</feature>
<name>A0AAV6TJ83_9ARAC</name>
<gene>
    <name evidence="2" type="ORF">JTE90_023059</name>
</gene>
<evidence type="ECO:0000313" key="2">
    <source>
        <dbReference type="EMBL" id="KAG8171805.1"/>
    </source>
</evidence>
<evidence type="ECO:0000313" key="3">
    <source>
        <dbReference type="Proteomes" id="UP000827092"/>
    </source>
</evidence>
<feature type="region of interest" description="Disordered" evidence="1">
    <location>
        <begin position="44"/>
        <end position="68"/>
    </location>
</feature>
<evidence type="ECO:0000256" key="1">
    <source>
        <dbReference type="SAM" id="MobiDB-lite"/>
    </source>
</evidence>
<dbReference type="Proteomes" id="UP000827092">
    <property type="component" value="Unassembled WGS sequence"/>
</dbReference>
<protein>
    <submittedName>
        <fullName evidence="2">Uncharacterized protein</fullName>
    </submittedName>
</protein>
<accession>A0AAV6TJ83</accession>
<comment type="caution">
    <text evidence="2">The sequence shown here is derived from an EMBL/GenBank/DDBJ whole genome shotgun (WGS) entry which is preliminary data.</text>
</comment>
<dbReference type="AlphaFoldDB" id="A0AAV6TJ83"/>
<keyword evidence="3" id="KW-1185">Reference proteome</keyword>
<sequence>MGTDRHENLHYLPRIFKGQTEGRTGHRKRTRCFYENSVPISGRADSRTTKLLQRKDNSPGSPSTSPSFGCVTALGTEGPISVSGLGNINPIPFRSAARQNTSMVFAFGRVSLRNGFLRYLRNGLTHVHCVSHGNLLQLQSSRLSLEYLLYHHSICRWRAQAAHARHLKSTPPPPPPPRPTLYHCGVKPPRGKLCRSGPGMDPC</sequence>
<feature type="compositionally biased region" description="Basic and acidic residues" evidence="1">
    <location>
        <begin position="44"/>
        <end position="57"/>
    </location>
</feature>
<reference evidence="2 3" key="1">
    <citation type="journal article" date="2022" name="Nat. Ecol. Evol.">
        <title>A masculinizing supergene underlies an exaggerated male reproductive morph in a spider.</title>
        <authorList>
            <person name="Hendrickx F."/>
            <person name="De Corte Z."/>
            <person name="Sonet G."/>
            <person name="Van Belleghem S.M."/>
            <person name="Kostlbacher S."/>
            <person name="Vangestel C."/>
        </authorList>
    </citation>
    <scope>NUCLEOTIDE SEQUENCE [LARGE SCALE GENOMIC DNA]</scope>
    <source>
        <strain evidence="2">W744_W776</strain>
    </source>
</reference>